<evidence type="ECO:0000256" key="1">
    <source>
        <dbReference type="ARBA" id="ARBA00004613"/>
    </source>
</evidence>
<dbReference type="PANTHER" id="PTHR31692:SF4">
    <property type="entry name" value="EXPANSIN-LIKE A1-RELATED"/>
    <property type="match status" value="1"/>
</dbReference>
<dbReference type="CDD" id="cd22276">
    <property type="entry name" value="DPBB_EXLA_N"/>
    <property type="match status" value="1"/>
</dbReference>
<dbReference type="PROSITE" id="PS50842">
    <property type="entry name" value="EXPANSIN_EG45"/>
    <property type="match status" value="1"/>
</dbReference>
<evidence type="ECO:0000259" key="5">
    <source>
        <dbReference type="PROSITE" id="PS50842"/>
    </source>
</evidence>
<evidence type="ECO:0008006" key="9">
    <source>
        <dbReference type="Google" id="ProtNLM"/>
    </source>
</evidence>
<dbReference type="PRINTS" id="PR01225">
    <property type="entry name" value="EXPANSNFAMLY"/>
</dbReference>
<dbReference type="Proteomes" id="UP001318860">
    <property type="component" value="Unassembled WGS sequence"/>
</dbReference>
<dbReference type="InterPro" id="IPR007117">
    <property type="entry name" value="Expansin_CBD"/>
</dbReference>
<dbReference type="PANTHER" id="PTHR31692">
    <property type="entry name" value="EXPANSIN-B3"/>
    <property type="match status" value="1"/>
</dbReference>
<dbReference type="InterPro" id="IPR036908">
    <property type="entry name" value="RlpA-like_sf"/>
</dbReference>
<dbReference type="Gene3D" id="2.40.40.10">
    <property type="entry name" value="RlpA-like domain"/>
    <property type="match status" value="1"/>
</dbReference>
<keyword evidence="2" id="KW-0964">Secreted</keyword>
<dbReference type="Gene3D" id="2.60.40.760">
    <property type="entry name" value="Expansin, cellulose-binding-like domain"/>
    <property type="match status" value="1"/>
</dbReference>
<keyword evidence="4" id="KW-0732">Signal</keyword>
<dbReference type="SUPFAM" id="SSF49590">
    <property type="entry name" value="PHL pollen allergen"/>
    <property type="match status" value="1"/>
</dbReference>
<dbReference type="InterPro" id="IPR005795">
    <property type="entry name" value="LolPI"/>
</dbReference>
<gene>
    <name evidence="7" type="ORF">DH2020_006941</name>
</gene>
<reference evidence="7 8" key="1">
    <citation type="journal article" date="2021" name="Comput. Struct. Biotechnol. J.">
        <title>De novo genome assembly of the potent medicinal plant Rehmannia glutinosa using nanopore technology.</title>
        <authorList>
            <person name="Ma L."/>
            <person name="Dong C."/>
            <person name="Song C."/>
            <person name="Wang X."/>
            <person name="Zheng X."/>
            <person name="Niu Y."/>
            <person name="Chen S."/>
            <person name="Feng W."/>
        </authorList>
    </citation>
    <scope>NUCLEOTIDE SEQUENCE [LARGE SCALE GENOMIC DNA]</scope>
    <source>
        <strain evidence="7">DH-2019</strain>
    </source>
</reference>
<dbReference type="PROSITE" id="PS50843">
    <property type="entry name" value="EXPANSIN_CBD"/>
    <property type="match status" value="1"/>
</dbReference>
<evidence type="ECO:0000256" key="2">
    <source>
        <dbReference type="ARBA" id="ARBA00022525"/>
    </source>
</evidence>
<evidence type="ECO:0000313" key="7">
    <source>
        <dbReference type="EMBL" id="KAK6159627.1"/>
    </source>
</evidence>
<comment type="caution">
    <text evidence="7">The sequence shown here is derived from an EMBL/GenBank/DDBJ whole genome shotgun (WGS) entry which is preliminary data.</text>
</comment>
<evidence type="ECO:0000256" key="4">
    <source>
        <dbReference type="SAM" id="SignalP"/>
    </source>
</evidence>
<evidence type="ECO:0000256" key="3">
    <source>
        <dbReference type="RuleBase" id="RU003460"/>
    </source>
</evidence>
<dbReference type="Pfam" id="PF03330">
    <property type="entry name" value="DPBB_1"/>
    <property type="match status" value="1"/>
</dbReference>
<comment type="subcellular location">
    <subcellularLocation>
        <location evidence="1">Secreted</location>
    </subcellularLocation>
</comment>
<evidence type="ECO:0000259" key="6">
    <source>
        <dbReference type="PROSITE" id="PS50843"/>
    </source>
</evidence>
<dbReference type="EMBL" id="JABTTQ020000004">
    <property type="protein sequence ID" value="KAK6159627.1"/>
    <property type="molecule type" value="Genomic_DNA"/>
</dbReference>
<dbReference type="InterPro" id="IPR007112">
    <property type="entry name" value="Expansin/allergen_DPBB_dom"/>
</dbReference>
<proteinExistence type="inferred from homology"/>
<protein>
    <recommendedName>
        <fullName evidence="9">Expansin-like protein</fullName>
    </recommendedName>
</protein>
<dbReference type="PRINTS" id="PR00829">
    <property type="entry name" value="LOLP1ALLERGN"/>
</dbReference>
<keyword evidence="8" id="KW-1185">Reference proteome</keyword>
<sequence length="269" mass="29259">MAAFGVICLVTLFLASSATACDRCVHQSKVAFFSNAQALQSGACGYGSLAIGFNNGHLAAATPSIYKQGAGCDACFQIRCKNEKICSKEGTTVLVSDLNQDNNTDFVLSSRAFMAMAKNGMGQEVLKLGIADVEYKRVPCDYKNKNLAIRVEESSQKPNYLAIKLLYQGGQTEIVGVDVAQVGSSNWNSMFRNYGAVWDTSRVPNGPLQFRFVVTAGFDGKWYWAKKSVLPADWENGAIYDSGLQITDIAQEPCSPCDNSTWKDSVNNF</sequence>
<accession>A0ABR0XKC5</accession>
<comment type="similarity">
    <text evidence="3">Belongs to the expansin family.</text>
</comment>
<name>A0ABR0XKC5_REHGL</name>
<feature type="signal peptide" evidence="4">
    <location>
        <begin position="1"/>
        <end position="20"/>
    </location>
</feature>
<feature type="domain" description="Expansin-like EG45" evidence="5">
    <location>
        <begin position="41"/>
        <end position="145"/>
    </location>
</feature>
<dbReference type="InterPro" id="IPR009009">
    <property type="entry name" value="RlpA-like_DPBB"/>
</dbReference>
<organism evidence="7 8">
    <name type="scientific">Rehmannia glutinosa</name>
    <name type="common">Chinese foxglove</name>
    <dbReference type="NCBI Taxonomy" id="99300"/>
    <lineage>
        <taxon>Eukaryota</taxon>
        <taxon>Viridiplantae</taxon>
        <taxon>Streptophyta</taxon>
        <taxon>Embryophyta</taxon>
        <taxon>Tracheophyta</taxon>
        <taxon>Spermatophyta</taxon>
        <taxon>Magnoliopsida</taxon>
        <taxon>eudicotyledons</taxon>
        <taxon>Gunneridae</taxon>
        <taxon>Pentapetalae</taxon>
        <taxon>asterids</taxon>
        <taxon>lamiids</taxon>
        <taxon>Lamiales</taxon>
        <taxon>Orobanchaceae</taxon>
        <taxon>Rehmannieae</taxon>
        <taxon>Rehmannia</taxon>
    </lineage>
</organism>
<dbReference type="InterPro" id="IPR007118">
    <property type="entry name" value="Expan_Lol_pI"/>
</dbReference>
<evidence type="ECO:0000313" key="8">
    <source>
        <dbReference type="Proteomes" id="UP001318860"/>
    </source>
</evidence>
<dbReference type="SUPFAM" id="SSF50685">
    <property type="entry name" value="Barwin-like endoglucanases"/>
    <property type="match status" value="1"/>
</dbReference>
<feature type="chain" id="PRO_5046342689" description="Expansin-like protein" evidence="4">
    <location>
        <begin position="21"/>
        <end position="269"/>
    </location>
</feature>
<dbReference type="InterPro" id="IPR036749">
    <property type="entry name" value="Expansin_CBD_sf"/>
</dbReference>
<feature type="domain" description="Expansin-like CBD" evidence="6">
    <location>
        <begin position="159"/>
        <end position="242"/>
    </location>
</feature>
<dbReference type="Pfam" id="PF01357">
    <property type="entry name" value="Expansin_C"/>
    <property type="match status" value="1"/>
</dbReference>